<evidence type="ECO:0000256" key="1">
    <source>
        <dbReference type="ARBA" id="ARBA00006499"/>
    </source>
</evidence>
<dbReference type="InterPro" id="IPR003140">
    <property type="entry name" value="PLipase/COase/thioEstase"/>
</dbReference>
<dbReference type="InterPro" id="IPR029058">
    <property type="entry name" value="AB_hydrolase_fold"/>
</dbReference>
<evidence type="ECO:0000259" key="3">
    <source>
        <dbReference type="Pfam" id="PF02230"/>
    </source>
</evidence>
<name>A0A7T5R2C3_9BACT</name>
<dbReference type="Proteomes" id="UP000595362">
    <property type="component" value="Chromosome"/>
</dbReference>
<sequence>MQASPSNSLECLELRPRSGVVAQIVVLLHGYGRNAALMRKMAGEVAARLPQALILMPHAPEAYETPESSEGNVLSVPQQLRGEDAEEGADGLRRQWFSIDAATLEDMRQKTMQAAGRVNEFLTQALAENGLSESDAALMGFSQGGAVALYAAYYRPVPVRCVAGHSTLFMGGDHMPSKPPTLYIYGLDDEEFSRQRFESGVRQLRAQIPNLTVEAVAGLRHTTNMQSRHIVADYIARHFNQTP</sequence>
<feature type="domain" description="Phospholipase/carboxylesterase/thioesterase" evidence="3">
    <location>
        <begin position="93"/>
        <end position="238"/>
    </location>
</feature>
<dbReference type="GO" id="GO:0005737">
    <property type="term" value="C:cytoplasm"/>
    <property type="evidence" value="ECO:0007669"/>
    <property type="project" value="TreeGrafter"/>
</dbReference>
<evidence type="ECO:0000313" key="4">
    <source>
        <dbReference type="EMBL" id="QQG36159.1"/>
    </source>
</evidence>
<evidence type="ECO:0000256" key="2">
    <source>
        <dbReference type="ARBA" id="ARBA00022801"/>
    </source>
</evidence>
<dbReference type="EMBL" id="CP066681">
    <property type="protein sequence ID" value="QQG36159.1"/>
    <property type="molecule type" value="Genomic_DNA"/>
</dbReference>
<dbReference type="PANTHER" id="PTHR10655">
    <property type="entry name" value="LYSOPHOSPHOLIPASE-RELATED"/>
    <property type="match status" value="1"/>
</dbReference>
<keyword evidence="2" id="KW-0378">Hydrolase</keyword>
<accession>A0A7T5R2C3</accession>
<dbReference type="GO" id="GO:0052689">
    <property type="term" value="F:carboxylic ester hydrolase activity"/>
    <property type="evidence" value="ECO:0007669"/>
    <property type="project" value="TreeGrafter"/>
</dbReference>
<dbReference type="GO" id="GO:0008474">
    <property type="term" value="F:palmitoyl-(protein) hydrolase activity"/>
    <property type="evidence" value="ECO:0007669"/>
    <property type="project" value="TreeGrafter"/>
</dbReference>
<protein>
    <recommendedName>
        <fullName evidence="3">Phospholipase/carboxylesterase/thioesterase domain-containing protein</fullName>
    </recommendedName>
</protein>
<dbReference type="AlphaFoldDB" id="A0A7T5R2C3"/>
<reference evidence="4 5" key="1">
    <citation type="submission" date="2020-07" db="EMBL/GenBank/DDBJ databases">
        <title>Huge and variable diversity of episymbiotic CPR bacteria and DPANN archaea in groundwater ecosystems.</title>
        <authorList>
            <person name="He C.Y."/>
            <person name="Keren R."/>
            <person name="Whittaker M."/>
            <person name="Farag I.F."/>
            <person name="Doudna J."/>
            <person name="Cate J.H.D."/>
            <person name="Banfield J.F."/>
        </authorList>
    </citation>
    <scope>NUCLEOTIDE SEQUENCE [LARGE SCALE GENOMIC DNA]</scope>
    <source>
        <strain evidence="4">NC_groundwater_70_Ag_B-0.1um_54_66</strain>
    </source>
</reference>
<dbReference type="InterPro" id="IPR050565">
    <property type="entry name" value="LYPA1-2/EST-like"/>
</dbReference>
<dbReference type="SUPFAM" id="SSF53474">
    <property type="entry name" value="alpha/beta-Hydrolases"/>
    <property type="match status" value="1"/>
</dbReference>
<proteinExistence type="inferred from homology"/>
<dbReference type="PANTHER" id="PTHR10655:SF17">
    <property type="entry name" value="LYSOPHOSPHOLIPASE-LIKE PROTEIN 1"/>
    <property type="match status" value="1"/>
</dbReference>
<organism evidence="4 5">
    <name type="scientific">Micavibrio aeruginosavorus</name>
    <dbReference type="NCBI Taxonomy" id="349221"/>
    <lineage>
        <taxon>Bacteria</taxon>
        <taxon>Pseudomonadati</taxon>
        <taxon>Bdellovibrionota</taxon>
        <taxon>Bdellovibrionia</taxon>
        <taxon>Bdellovibrionales</taxon>
        <taxon>Pseudobdellovibrionaceae</taxon>
        <taxon>Micavibrio</taxon>
    </lineage>
</organism>
<evidence type="ECO:0000313" key="5">
    <source>
        <dbReference type="Proteomes" id="UP000595362"/>
    </source>
</evidence>
<dbReference type="Pfam" id="PF02230">
    <property type="entry name" value="Abhydrolase_2"/>
    <property type="match status" value="1"/>
</dbReference>
<gene>
    <name evidence="4" type="ORF">HYS17_11830</name>
</gene>
<comment type="similarity">
    <text evidence="1">Belongs to the AB hydrolase superfamily. AB hydrolase 2 family.</text>
</comment>
<dbReference type="Gene3D" id="3.40.50.1820">
    <property type="entry name" value="alpha/beta hydrolase"/>
    <property type="match status" value="1"/>
</dbReference>